<feature type="transmembrane region" description="Helical" evidence="12">
    <location>
        <begin position="186"/>
        <end position="202"/>
    </location>
</feature>
<dbReference type="NCBIfam" id="NF045883">
    <property type="entry name" value="PIPSynth"/>
    <property type="match status" value="1"/>
</dbReference>
<dbReference type="EMBL" id="QDAG01000012">
    <property type="protein sequence ID" value="KAE8126606.1"/>
    <property type="molecule type" value="Genomic_DNA"/>
</dbReference>
<sequence length="230" mass="24601">MFEKLRGPFKKVIAPIARGLVSLGVTADMVTVAGAVGTIIVAVVTGVTGWMVPGTLVLALLVVFDSLDGSVAAITTGGTKFGAFLDSTLDRIADWAVLVAVILFFYLHSDWWTHAASASAPDYVSYIGIGCALYAIMTSFVTSYARARAESVGYEAKNGIATRSDRLVIILVGMFLTGLFRNGMWLMAFMVLLAVLGTITVFQRIHEVHKQMNGEEPIQPIVPEARAGAQ</sequence>
<keyword evidence="12 13" id="KW-0808">Transferase</keyword>
<evidence type="ECO:0000256" key="6">
    <source>
        <dbReference type="ARBA" id="ARBA00022989"/>
    </source>
</evidence>
<dbReference type="GO" id="GO:0012505">
    <property type="term" value="C:endomembrane system"/>
    <property type="evidence" value="ECO:0007669"/>
    <property type="project" value="UniProtKB-SubCell"/>
</dbReference>
<dbReference type="UniPathway" id="UPA00220"/>
<comment type="function">
    <text evidence="12">Catalyzes the conjugation of the 1'-hydroxyl group of D-myo-inositol-3-phosphate (also named L-myo-inositol-1-phosphate) with a lipid tail of cytidine diphosphate diacylglycerol (CDP-DAG), forming phosphatidylinositol phosphate (PIP) and CMP. PIP is a precursor of phosphatidylinositol (PI) which is an essential lipid required for cell wall formation.</text>
</comment>
<protein>
    <recommendedName>
        <fullName evidence="9 12">Phosphatidylinositol phosphate synthase</fullName>
        <shortName evidence="12">PIP synthase</shortName>
        <ecNumber evidence="12">2.7.8.-</ecNumber>
    </recommendedName>
    <alternativeName>
        <fullName evidence="10 12">CDP-diacylglycerol--D-myo-inositol-3-phosphate 3-phosphatidyltransferase</fullName>
    </alternativeName>
</protein>
<dbReference type="GO" id="GO:0005886">
    <property type="term" value="C:plasma membrane"/>
    <property type="evidence" value="ECO:0007669"/>
    <property type="project" value="UniProtKB-SubCell"/>
</dbReference>
<dbReference type="OrthoDB" id="116551at2"/>
<feature type="binding site" evidence="12">
    <location>
        <position position="65"/>
    </location>
    <ligand>
        <name>Mg(2+)</name>
        <dbReference type="ChEBI" id="CHEBI:18420"/>
        <label>2</label>
    </ligand>
</feature>
<feature type="transmembrane region" description="Helical" evidence="12">
    <location>
        <begin position="123"/>
        <end position="144"/>
    </location>
</feature>
<comment type="caution">
    <text evidence="13">The sequence shown here is derived from an EMBL/GenBank/DDBJ whole genome shotgun (WGS) entry which is preliminary data.</text>
</comment>
<dbReference type="EC" id="2.7.8.-" evidence="12"/>
<dbReference type="GO" id="GO:0008654">
    <property type="term" value="P:phospholipid biosynthetic process"/>
    <property type="evidence" value="ECO:0007669"/>
    <property type="project" value="UniProtKB-UniRule"/>
</dbReference>
<keyword evidence="12" id="KW-0460">Magnesium</keyword>
<feature type="transmembrane region" description="Helical" evidence="12">
    <location>
        <begin position="20"/>
        <end position="44"/>
    </location>
</feature>
<dbReference type="Proteomes" id="UP000325415">
    <property type="component" value="Unassembled WGS sequence"/>
</dbReference>
<evidence type="ECO:0000256" key="2">
    <source>
        <dbReference type="ARBA" id="ARBA00004805"/>
    </source>
</evidence>
<feature type="binding site" evidence="12">
    <location>
        <begin position="28"/>
        <end position="31"/>
    </location>
    <ligand>
        <name>a CDP-1,2-diacyl-sn-glycerol</name>
        <dbReference type="ChEBI" id="CHEBI:58332"/>
    </ligand>
</feature>
<keyword evidence="12" id="KW-0479">Metal-binding</keyword>
<keyword evidence="14" id="KW-1185">Reference proteome</keyword>
<dbReference type="Pfam" id="PF01066">
    <property type="entry name" value="CDP-OH_P_transf"/>
    <property type="match status" value="1"/>
</dbReference>
<dbReference type="GO" id="GO:0000287">
    <property type="term" value="F:magnesium ion binding"/>
    <property type="evidence" value="ECO:0007669"/>
    <property type="project" value="UniProtKB-UniRule"/>
</dbReference>
<dbReference type="HAMAP" id="MF_02241">
    <property type="entry name" value="PIP_synthase"/>
    <property type="match status" value="1"/>
</dbReference>
<feature type="binding site" evidence="12">
    <location>
        <position position="69"/>
    </location>
    <ligand>
        <name>a CDP-1,2-diacyl-sn-glycerol</name>
        <dbReference type="ChEBI" id="CHEBI:58332"/>
    </ligand>
</feature>
<feature type="transmembrane region" description="Helical" evidence="12">
    <location>
        <begin position="164"/>
        <end position="180"/>
    </location>
</feature>
<dbReference type="InterPro" id="IPR044268">
    <property type="entry name" value="PIP_synthase_PgsA1"/>
</dbReference>
<dbReference type="InterPro" id="IPR000462">
    <property type="entry name" value="CDP-OH_P_trans"/>
</dbReference>
<comment type="subcellular location">
    <subcellularLocation>
        <location evidence="12">Cell membrane</location>
        <topology evidence="12">Multi-pass membrane protein</topology>
    </subcellularLocation>
    <subcellularLocation>
        <location evidence="1">Endomembrane system</location>
        <topology evidence="1">Multi-pass membrane protein</topology>
    </subcellularLocation>
</comment>
<reference evidence="13 14" key="1">
    <citation type="submission" date="2018-04" db="EMBL/GenBank/DDBJ databases">
        <authorList>
            <person name="Eckel V.P."/>
            <person name="Vogel R.F."/>
        </authorList>
    </citation>
    <scope>NUCLEOTIDE SEQUENCE [LARGE SCALE GENOMIC DNA]</scope>
    <source>
        <strain evidence="14">TMW 2.1764</strain>
    </source>
</reference>
<feature type="binding site" evidence="12">
    <location>
        <position position="86"/>
    </location>
    <ligand>
        <name>Mg(2+)</name>
        <dbReference type="ChEBI" id="CHEBI:18420"/>
        <label>1</label>
    </ligand>
</feature>
<dbReference type="GeneID" id="78128175"/>
<evidence type="ECO:0000256" key="12">
    <source>
        <dbReference type="HAMAP-Rule" id="MF_02241"/>
    </source>
</evidence>
<evidence type="ECO:0000256" key="8">
    <source>
        <dbReference type="ARBA" id="ARBA00023935"/>
    </source>
</evidence>
<feature type="transmembrane region" description="Helical" evidence="12">
    <location>
        <begin position="50"/>
        <end position="71"/>
    </location>
</feature>
<evidence type="ECO:0000256" key="4">
    <source>
        <dbReference type="ARBA" id="ARBA00011738"/>
    </source>
</evidence>
<feature type="transmembrane region" description="Helical" evidence="12">
    <location>
        <begin position="92"/>
        <end position="111"/>
    </location>
</feature>
<feature type="binding site" evidence="12">
    <location>
        <position position="79"/>
    </location>
    <ligand>
        <name>a CDP-1,2-diacyl-sn-glycerol</name>
        <dbReference type="ChEBI" id="CHEBI:58332"/>
    </ligand>
</feature>
<evidence type="ECO:0000256" key="3">
    <source>
        <dbReference type="ARBA" id="ARBA00010441"/>
    </source>
</evidence>
<comment type="similarity">
    <text evidence="3 12">Belongs to the CDP-alcohol phosphatidyltransferase class-I family.</text>
</comment>
<keyword evidence="12" id="KW-0594">Phospholipid biosynthesis</keyword>
<evidence type="ECO:0000256" key="5">
    <source>
        <dbReference type="ARBA" id="ARBA00022692"/>
    </source>
</evidence>
<feature type="binding site" evidence="12">
    <location>
        <position position="65"/>
    </location>
    <ligand>
        <name>Mg(2+)</name>
        <dbReference type="ChEBI" id="CHEBI:18420"/>
        <label>1</label>
    </ligand>
</feature>
<keyword evidence="7 12" id="KW-0472">Membrane</keyword>
<dbReference type="Gene3D" id="1.20.120.1760">
    <property type="match status" value="1"/>
</dbReference>
<evidence type="ECO:0000256" key="9">
    <source>
        <dbReference type="ARBA" id="ARBA00024082"/>
    </source>
</evidence>
<feature type="binding site" evidence="12">
    <location>
        <position position="68"/>
    </location>
    <ligand>
        <name>Mg(2+)</name>
        <dbReference type="ChEBI" id="CHEBI:18420"/>
        <label>1</label>
    </ligand>
</feature>
<evidence type="ECO:0000256" key="7">
    <source>
        <dbReference type="ARBA" id="ARBA00023136"/>
    </source>
</evidence>
<evidence type="ECO:0000256" key="10">
    <source>
        <dbReference type="ARBA" id="ARBA00033137"/>
    </source>
</evidence>
<name>A0A5N6RZ07_9BIFI</name>
<keyword evidence="12" id="KW-1208">Phospholipid metabolism</keyword>
<evidence type="ECO:0000256" key="11">
    <source>
        <dbReference type="ARBA" id="ARBA00048865"/>
    </source>
</evidence>
<keyword evidence="6 12" id="KW-1133">Transmembrane helix</keyword>
<comment type="subunit">
    <text evidence="4 12">Homodimer.</text>
</comment>
<feature type="binding site" evidence="12">
    <location>
        <position position="86"/>
    </location>
    <ligand>
        <name>Mg(2+)</name>
        <dbReference type="ChEBI" id="CHEBI:18420"/>
        <label>2</label>
    </ligand>
</feature>
<evidence type="ECO:0000256" key="1">
    <source>
        <dbReference type="ARBA" id="ARBA00004127"/>
    </source>
</evidence>
<keyword evidence="12" id="KW-0443">Lipid metabolism</keyword>
<keyword evidence="5 12" id="KW-0812">Transmembrane</keyword>
<evidence type="ECO:0000313" key="13">
    <source>
        <dbReference type="EMBL" id="KAE8126606.1"/>
    </source>
</evidence>
<dbReference type="InterPro" id="IPR043130">
    <property type="entry name" value="CDP-OH_PTrfase_TM_dom"/>
</dbReference>
<comment type="catalytic activity">
    <reaction evidence="11 12">
        <text>a CDP-1,2-diacyl-sn-glycerol + 1D-myo-inositol 3-phosphate = a 1,2-diacyl-sn-glycero-3-phospho-(1D-myo-inositol-3-phosphate) + CMP + H(+)</text>
        <dbReference type="Rhea" id="RHEA:60504"/>
        <dbReference type="ChEBI" id="CHEBI:15378"/>
        <dbReference type="ChEBI" id="CHEBI:58088"/>
        <dbReference type="ChEBI" id="CHEBI:58332"/>
        <dbReference type="ChEBI" id="CHEBI:58401"/>
        <dbReference type="ChEBI" id="CHEBI:60377"/>
    </reaction>
</comment>
<evidence type="ECO:0000313" key="14">
    <source>
        <dbReference type="Proteomes" id="UP000325415"/>
    </source>
</evidence>
<keyword evidence="12" id="KW-1003">Cell membrane</keyword>
<comment type="pathway">
    <text evidence="2 12">Phospholipid metabolism; phosphatidylinositol phosphate biosynthesis.</text>
</comment>
<feature type="binding site" evidence="12">
    <location>
        <position position="90"/>
    </location>
    <ligand>
        <name>Mg(2+)</name>
        <dbReference type="ChEBI" id="CHEBI:18420"/>
        <label>2</label>
    </ligand>
</feature>
<comment type="caution">
    <text evidence="12">Lacks conserved residue(s) required for the propagation of feature annotation.</text>
</comment>
<dbReference type="AlphaFoldDB" id="A0A5N6RZ07"/>
<proteinExistence type="inferred from homology"/>
<keyword evidence="12" id="KW-0444">Lipid biosynthesis</keyword>
<gene>
    <name evidence="13" type="ORF">DDE84_10850</name>
</gene>
<organism evidence="13 14">
    <name type="scientific">Bifidobacterium tibiigranuli</name>
    <dbReference type="NCBI Taxonomy" id="2172043"/>
    <lineage>
        <taxon>Bacteria</taxon>
        <taxon>Bacillati</taxon>
        <taxon>Actinomycetota</taxon>
        <taxon>Actinomycetes</taxon>
        <taxon>Bifidobacteriales</taxon>
        <taxon>Bifidobacteriaceae</taxon>
        <taxon>Bifidobacterium</taxon>
    </lineage>
</organism>
<feature type="active site" description="Proton acceptor" evidence="12">
    <location>
        <position position="90"/>
    </location>
</feature>
<dbReference type="GO" id="GO:0016780">
    <property type="term" value="F:phosphotransferase activity, for other substituted phosphate groups"/>
    <property type="evidence" value="ECO:0007669"/>
    <property type="project" value="UniProtKB-UniRule"/>
</dbReference>
<comment type="cofactor">
    <cofactor evidence="12">
        <name>Mg(2+)</name>
        <dbReference type="ChEBI" id="CHEBI:18420"/>
    </cofactor>
    <text evidence="12">Contains a di-nuclear catalytic Mg(2+) center.</text>
</comment>
<accession>A0A5N6RZ07</accession>
<dbReference type="RefSeq" id="WP_152581713.1">
    <property type="nucleotide sequence ID" value="NZ_JAKVIV010000014.1"/>
</dbReference>
<comment type="catalytic activity">
    <reaction evidence="8 12">
        <text>1,2-di-(9Z-octadecenoyl)-sn-glycero-3-cytidine-5'-diphosphate + 1D-myo-inositol 3-phosphate = 1,2-di-(9Z-octadecenoyl)-sn-glycero-3-phospho-(1D-myo-inositol-3-phosphate) + CMP + H(+)</text>
        <dbReference type="Rhea" id="RHEA:61216"/>
        <dbReference type="ChEBI" id="CHEBI:15378"/>
        <dbReference type="ChEBI" id="CHEBI:58401"/>
        <dbReference type="ChEBI" id="CHEBI:60377"/>
        <dbReference type="ChEBI" id="CHEBI:85356"/>
        <dbReference type="ChEBI" id="CHEBI:144472"/>
    </reaction>
</comment>